<evidence type="ECO:0000313" key="6">
    <source>
        <dbReference type="EMBL" id="OHV97747.1"/>
    </source>
</evidence>
<dbReference type="GO" id="GO:0000976">
    <property type="term" value="F:transcription cis-regulatory region binding"/>
    <property type="evidence" value="ECO:0007669"/>
    <property type="project" value="TreeGrafter"/>
</dbReference>
<feature type="domain" description="HTH lacI-type" evidence="5">
    <location>
        <begin position="1"/>
        <end position="53"/>
    </location>
</feature>
<dbReference type="CDD" id="cd06267">
    <property type="entry name" value="PBP1_LacI_sugar_binding-like"/>
    <property type="match status" value="1"/>
</dbReference>
<evidence type="ECO:0000256" key="4">
    <source>
        <dbReference type="ARBA" id="ARBA00023163"/>
    </source>
</evidence>
<dbReference type="SUPFAM" id="SSF53822">
    <property type="entry name" value="Periplasmic binding protein-like I"/>
    <property type="match status" value="1"/>
</dbReference>
<evidence type="ECO:0000256" key="1">
    <source>
        <dbReference type="ARBA" id="ARBA00022491"/>
    </source>
</evidence>
<dbReference type="InterPro" id="IPR010982">
    <property type="entry name" value="Lambda_DNA-bd_dom_sf"/>
</dbReference>
<dbReference type="CDD" id="cd01392">
    <property type="entry name" value="HTH_LacI"/>
    <property type="match status" value="1"/>
</dbReference>
<dbReference type="InterPro" id="IPR028082">
    <property type="entry name" value="Peripla_BP_I"/>
</dbReference>
<comment type="caution">
    <text evidence="6">The sequence shown here is derived from an EMBL/GenBank/DDBJ whole genome shotgun (WGS) entry which is preliminary data.</text>
</comment>
<evidence type="ECO:0000259" key="5">
    <source>
        <dbReference type="PROSITE" id="PS50932"/>
    </source>
</evidence>
<evidence type="ECO:0000313" key="7">
    <source>
        <dbReference type="Proteomes" id="UP000179840"/>
    </source>
</evidence>
<dbReference type="EMBL" id="LFKP01000005">
    <property type="protein sequence ID" value="OHV97747.1"/>
    <property type="molecule type" value="Genomic_DNA"/>
</dbReference>
<dbReference type="Gene3D" id="1.10.260.40">
    <property type="entry name" value="lambda repressor-like DNA-binding domains"/>
    <property type="match status" value="1"/>
</dbReference>
<gene>
    <name evidence="6" type="ORF">AKG95_11420</name>
</gene>
<reference evidence="6 7" key="1">
    <citation type="submission" date="2015-06" db="EMBL/GenBank/DDBJ databases">
        <title>Draft genome sequencing of a biphenyl-degrading bacterium, Janthinobacterium lividum MEG1.</title>
        <authorList>
            <person name="Shimodaira J."/>
            <person name="Hatta T."/>
        </authorList>
    </citation>
    <scope>NUCLEOTIDE SEQUENCE [LARGE SCALE GENOMIC DNA]</scope>
    <source>
        <strain evidence="6 7">MEG1</strain>
    </source>
</reference>
<keyword evidence="1" id="KW-0678">Repressor</keyword>
<dbReference type="Pfam" id="PF13377">
    <property type="entry name" value="Peripla_BP_3"/>
    <property type="match status" value="1"/>
</dbReference>
<name>A0A1S1UBD4_9BURK</name>
<accession>A0A1S1UBD4</accession>
<dbReference type="PANTHER" id="PTHR30146">
    <property type="entry name" value="LACI-RELATED TRANSCRIPTIONAL REPRESSOR"/>
    <property type="match status" value="1"/>
</dbReference>
<dbReference type="Proteomes" id="UP000179840">
    <property type="component" value="Unassembled WGS sequence"/>
</dbReference>
<dbReference type="PROSITE" id="PS50932">
    <property type="entry name" value="HTH_LACI_2"/>
    <property type="match status" value="1"/>
</dbReference>
<dbReference type="Gene3D" id="3.40.50.2300">
    <property type="match status" value="2"/>
</dbReference>
<dbReference type="SUPFAM" id="SSF47413">
    <property type="entry name" value="lambda repressor-like DNA-binding domains"/>
    <property type="match status" value="1"/>
</dbReference>
<protein>
    <submittedName>
        <fullName evidence="6">LacI family transcriptional regulator</fullName>
    </submittedName>
</protein>
<dbReference type="InterPro" id="IPR000843">
    <property type="entry name" value="HTH_LacI"/>
</dbReference>
<keyword evidence="4" id="KW-0804">Transcription</keyword>
<dbReference type="AlphaFoldDB" id="A0A1S1UBD4"/>
<sequence length="329" mass="35121">MNDVARVAGVSVSTVSHVINGTRRVDPETEQVVRLAIASAGYIPNSLARSLARSTTSTIGVAISTFANHYFSEIVRAIDTACGKAGLMMLFADTHDDPEQELRVVQAFHQRRVDGILMAPTNDGALRSLKYLEANQIPAVLVDHLLPTPFDQVGVENTEAMQSLVAHLIGHGHSRIGYLSGAQWNSTSGERLAGYRRALAAAGVAIDERLVACGESSVEPARLAVHALLALPDRPSAIVSGNNLMTLGAMRALKEAGVAIPGEIAFAGFDDLDWADLYSPSLTVTAQPLEDIGARAVSLLIRRIREPDAARSVVRMPAAMRIRRSCGCP</sequence>
<dbReference type="GO" id="GO:0003700">
    <property type="term" value="F:DNA-binding transcription factor activity"/>
    <property type="evidence" value="ECO:0007669"/>
    <property type="project" value="TreeGrafter"/>
</dbReference>
<dbReference type="InterPro" id="IPR046335">
    <property type="entry name" value="LacI/GalR-like_sensor"/>
</dbReference>
<evidence type="ECO:0000256" key="3">
    <source>
        <dbReference type="ARBA" id="ARBA00023125"/>
    </source>
</evidence>
<evidence type="ECO:0000256" key="2">
    <source>
        <dbReference type="ARBA" id="ARBA00023015"/>
    </source>
</evidence>
<dbReference type="SMART" id="SM00354">
    <property type="entry name" value="HTH_LACI"/>
    <property type="match status" value="1"/>
</dbReference>
<organism evidence="6 7">
    <name type="scientific">Janthinobacterium lividum</name>
    <dbReference type="NCBI Taxonomy" id="29581"/>
    <lineage>
        <taxon>Bacteria</taxon>
        <taxon>Pseudomonadati</taxon>
        <taxon>Pseudomonadota</taxon>
        <taxon>Betaproteobacteria</taxon>
        <taxon>Burkholderiales</taxon>
        <taxon>Oxalobacteraceae</taxon>
        <taxon>Janthinobacterium</taxon>
    </lineage>
</organism>
<dbReference type="PANTHER" id="PTHR30146:SF148">
    <property type="entry name" value="HTH-TYPE TRANSCRIPTIONAL REPRESSOR PURR-RELATED"/>
    <property type="match status" value="1"/>
</dbReference>
<proteinExistence type="predicted"/>
<keyword evidence="2" id="KW-0805">Transcription regulation</keyword>
<keyword evidence="3" id="KW-0238">DNA-binding</keyword>
<dbReference type="Pfam" id="PF00356">
    <property type="entry name" value="LacI"/>
    <property type="match status" value="1"/>
</dbReference>
<dbReference type="PROSITE" id="PS00356">
    <property type="entry name" value="HTH_LACI_1"/>
    <property type="match status" value="1"/>
</dbReference>